<sequence length="38" mass="4211">MDRTVDEGHQIALARELLQAIEGPEVRATVCAAFEDRV</sequence>
<gene>
    <name evidence="1" type="ORF">EV384_6821</name>
</gene>
<accession>A0A4Q8BIZ6</accession>
<reference evidence="1 2" key="1">
    <citation type="submission" date="2019-02" db="EMBL/GenBank/DDBJ databases">
        <title>Sequencing the genomes of 1000 actinobacteria strains.</title>
        <authorList>
            <person name="Klenk H.-P."/>
        </authorList>
    </citation>
    <scope>NUCLEOTIDE SEQUENCE [LARGE SCALE GENOMIC DNA]</scope>
    <source>
        <strain evidence="1 2">DSM 45612</strain>
    </source>
</reference>
<name>A0A4Q8BIZ6_9ACTN</name>
<dbReference type="AlphaFoldDB" id="A0A4Q8BIZ6"/>
<protein>
    <submittedName>
        <fullName evidence="1">Uncharacterized protein</fullName>
    </submittedName>
</protein>
<dbReference type="EMBL" id="SHLD01000001">
    <property type="protein sequence ID" value="RZU78070.1"/>
    <property type="molecule type" value="Genomic_DNA"/>
</dbReference>
<dbReference type="Proteomes" id="UP000294114">
    <property type="component" value="Unassembled WGS sequence"/>
</dbReference>
<proteinExistence type="predicted"/>
<evidence type="ECO:0000313" key="1">
    <source>
        <dbReference type="EMBL" id="RZU78070.1"/>
    </source>
</evidence>
<evidence type="ECO:0000313" key="2">
    <source>
        <dbReference type="Proteomes" id="UP000294114"/>
    </source>
</evidence>
<keyword evidence="2" id="KW-1185">Reference proteome</keyword>
<organism evidence="1 2">
    <name type="scientific">Micromonospora kangleipakensis</name>
    <dbReference type="NCBI Taxonomy" id="1077942"/>
    <lineage>
        <taxon>Bacteria</taxon>
        <taxon>Bacillati</taxon>
        <taxon>Actinomycetota</taxon>
        <taxon>Actinomycetes</taxon>
        <taxon>Micromonosporales</taxon>
        <taxon>Micromonosporaceae</taxon>
        <taxon>Micromonospora</taxon>
    </lineage>
</organism>
<comment type="caution">
    <text evidence="1">The sequence shown here is derived from an EMBL/GenBank/DDBJ whole genome shotgun (WGS) entry which is preliminary data.</text>
</comment>